<evidence type="ECO:0000313" key="3">
    <source>
        <dbReference type="Proteomes" id="UP001345013"/>
    </source>
</evidence>
<protein>
    <submittedName>
        <fullName evidence="2">Uncharacterized protein</fullName>
    </submittedName>
</protein>
<dbReference type="InterPro" id="IPR015422">
    <property type="entry name" value="PyrdxlP-dep_Trfase_small"/>
</dbReference>
<name>A0ABR0JUQ7_9EURO</name>
<dbReference type="SUPFAM" id="SSF53383">
    <property type="entry name" value="PLP-dependent transferases"/>
    <property type="match status" value="1"/>
</dbReference>
<keyword evidence="3" id="KW-1185">Reference proteome</keyword>
<dbReference type="InterPro" id="IPR015424">
    <property type="entry name" value="PyrdxlP-dep_Trfase"/>
</dbReference>
<dbReference type="Proteomes" id="UP001345013">
    <property type="component" value="Unassembled WGS sequence"/>
</dbReference>
<comment type="caution">
    <text evidence="2">The sequence shown here is derived from an EMBL/GenBank/DDBJ whole genome shotgun (WGS) entry which is preliminary data.</text>
</comment>
<gene>
    <name evidence="2" type="ORF">LTR24_010164</name>
</gene>
<organism evidence="2 3">
    <name type="scientific">Lithohypha guttulata</name>
    <dbReference type="NCBI Taxonomy" id="1690604"/>
    <lineage>
        <taxon>Eukaryota</taxon>
        <taxon>Fungi</taxon>
        <taxon>Dikarya</taxon>
        <taxon>Ascomycota</taxon>
        <taxon>Pezizomycotina</taxon>
        <taxon>Eurotiomycetes</taxon>
        <taxon>Chaetothyriomycetidae</taxon>
        <taxon>Chaetothyriales</taxon>
        <taxon>Trichomeriaceae</taxon>
        <taxon>Lithohypha</taxon>
    </lineage>
</organism>
<reference evidence="2 3" key="1">
    <citation type="submission" date="2023-08" db="EMBL/GenBank/DDBJ databases">
        <title>Black Yeasts Isolated from many extreme environments.</title>
        <authorList>
            <person name="Coleine C."/>
            <person name="Stajich J.E."/>
            <person name="Selbmann L."/>
        </authorList>
    </citation>
    <scope>NUCLEOTIDE SEQUENCE [LARGE SCALE GENOMIC DNA]</scope>
    <source>
        <strain evidence="2 3">CCFEE 5885</strain>
    </source>
</reference>
<evidence type="ECO:0000256" key="1">
    <source>
        <dbReference type="ARBA" id="ARBA00008954"/>
    </source>
</evidence>
<dbReference type="PANTHER" id="PTHR43094:SF1">
    <property type="entry name" value="AMINOTRANSFERASE CLASS-III"/>
    <property type="match status" value="1"/>
</dbReference>
<dbReference type="PANTHER" id="PTHR43094">
    <property type="entry name" value="AMINOTRANSFERASE"/>
    <property type="match status" value="1"/>
</dbReference>
<dbReference type="Gene3D" id="3.90.1150.10">
    <property type="entry name" value="Aspartate Aminotransferase, domain 1"/>
    <property type="match status" value="1"/>
</dbReference>
<sequence length="127" mass="14081">MGAALEAGLRKRLTDKWYVGNVRSVGLFWGIEFVQSKESKTPFEPSRQVAMGVHKLGMQEPHMISLYPGTGSVEGVRGDFVLLAPPYTITLEEVDLLVQKAVNTINAYFKKDFGVLFEKDGSAKFTP</sequence>
<accession>A0ABR0JUQ7</accession>
<dbReference type="EMBL" id="JAVRRG010000283">
    <property type="protein sequence ID" value="KAK5074500.1"/>
    <property type="molecule type" value="Genomic_DNA"/>
</dbReference>
<comment type="similarity">
    <text evidence="1">Belongs to the class-III pyridoxal-phosphate-dependent aminotransferase family.</text>
</comment>
<evidence type="ECO:0000313" key="2">
    <source>
        <dbReference type="EMBL" id="KAK5074500.1"/>
    </source>
</evidence>
<proteinExistence type="inferred from homology"/>